<evidence type="ECO:0000313" key="10">
    <source>
        <dbReference type="EMBL" id="GIG42914.1"/>
    </source>
</evidence>
<dbReference type="InterPro" id="IPR020846">
    <property type="entry name" value="MFS_dom"/>
</dbReference>
<dbReference type="GO" id="GO:0022857">
    <property type="term" value="F:transmembrane transporter activity"/>
    <property type="evidence" value="ECO:0007669"/>
    <property type="project" value="InterPro"/>
</dbReference>
<accession>A0A919PFD5</accession>
<evidence type="ECO:0000256" key="7">
    <source>
        <dbReference type="SAM" id="MobiDB-lite"/>
    </source>
</evidence>
<proteinExistence type="predicted"/>
<dbReference type="CDD" id="cd06173">
    <property type="entry name" value="MFS_MefA_like"/>
    <property type="match status" value="1"/>
</dbReference>
<evidence type="ECO:0000256" key="8">
    <source>
        <dbReference type="SAM" id="Phobius"/>
    </source>
</evidence>
<keyword evidence="3" id="KW-1003">Cell membrane</keyword>
<keyword evidence="6 8" id="KW-0472">Membrane</keyword>
<feature type="transmembrane region" description="Helical" evidence="8">
    <location>
        <begin position="363"/>
        <end position="383"/>
    </location>
</feature>
<dbReference type="Gene3D" id="1.20.1250.20">
    <property type="entry name" value="MFS general substrate transporter like domains"/>
    <property type="match status" value="1"/>
</dbReference>
<dbReference type="InterPro" id="IPR010290">
    <property type="entry name" value="TM_effector"/>
</dbReference>
<evidence type="ECO:0000256" key="6">
    <source>
        <dbReference type="ARBA" id="ARBA00023136"/>
    </source>
</evidence>
<dbReference type="PANTHER" id="PTHR23513:SF6">
    <property type="entry name" value="MAJOR FACILITATOR SUPERFAMILY ASSOCIATED DOMAIN-CONTAINING PROTEIN"/>
    <property type="match status" value="1"/>
</dbReference>
<evidence type="ECO:0000256" key="4">
    <source>
        <dbReference type="ARBA" id="ARBA00022692"/>
    </source>
</evidence>
<evidence type="ECO:0000313" key="11">
    <source>
        <dbReference type="Proteomes" id="UP000660611"/>
    </source>
</evidence>
<dbReference type="EMBL" id="BONQ01000017">
    <property type="protein sequence ID" value="GIG42914.1"/>
    <property type="molecule type" value="Genomic_DNA"/>
</dbReference>
<evidence type="ECO:0000256" key="1">
    <source>
        <dbReference type="ARBA" id="ARBA00004651"/>
    </source>
</evidence>
<dbReference type="Pfam" id="PF05977">
    <property type="entry name" value="MFS_3"/>
    <property type="match status" value="1"/>
</dbReference>
<keyword evidence="4 8" id="KW-0812">Transmembrane</keyword>
<sequence length="453" mass="46544">MTAAVRHGAQAVHDGGRIGQRAFRLLWAGQATSNLGTSVTSVALPLVAITMLDASAFQVAALSAATWVPWLLIGLPAGAWVDRLPPRALMMCCDAVSLVLYLSVPLAALAGALSTVHLFAVAFGTGTASVFFKTAYQVLLPSLLRPADLPAGNARLQGTEAITQVGGPGLAGLIAGAFGAVWALLFDAGTFLVSGLCLLAIRPPAVARKPRSAPLRQQVADGIRFVGRDPYLRVFAVYGAASNLGLVAYQSILVVFLVHDIGLGSVAVGAVVAAMSAGGALGAFVAPALGRRLGTARATLLCQLVAMPAALLIPLTGPGPRLAAAVAGGVLIGTGVVAGNVIKASWRQTYTPRQLLGRVVASMHLLNFGTMPLGALIGGALASWLSVRAAIWCAAAWLALTCVLLLASPIRAHRDLPSKPAEKPEEKPEAQDTNSSATNVDHDGAVTVLRRRS</sequence>
<comment type="subcellular location">
    <subcellularLocation>
        <location evidence="1">Cell membrane</location>
        <topology evidence="1">Multi-pass membrane protein</topology>
    </subcellularLocation>
</comment>
<dbReference type="GO" id="GO:0005886">
    <property type="term" value="C:plasma membrane"/>
    <property type="evidence" value="ECO:0007669"/>
    <property type="project" value="UniProtKB-SubCell"/>
</dbReference>
<protein>
    <submittedName>
        <fullName evidence="10">MFS transporter</fullName>
    </submittedName>
</protein>
<evidence type="ECO:0000259" key="9">
    <source>
        <dbReference type="PROSITE" id="PS50850"/>
    </source>
</evidence>
<evidence type="ECO:0000256" key="5">
    <source>
        <dbReference type="ARBA" id="ARBA00022989"/>
    </source>
</evidence>
<keyword evidence="5 8" id="KW-1133">Transmembrane helix</keyword>
<feature type="transmembrane region" description="Helical" evidence="8">
    <location>
        <begin position="389"/>
        <end position="410"/>
    </location>
</feature>
<feature type="transmembrane region" description="Helical" evidence="8">
    <location>
        <begin position="264"/>
        <end position="286"/>
    </location>
</feature>
<feature type="transmembrane region" description="Helical" evidence="8">
    <location>
        <begin position="298"/>
        <end position="316"/>
    </location>
</feature>
<dbReference type="InterPro" id="IPR036259">
    <property type="entry name" value="MFS_trans_sf"/>
</dbReference>
<organism evidence="10 11">
    <name type="scientific">Dactylosporangium siamense</name>
    <dbReference type="NCBI Taxonomy" id="685454"/>
    <lineage>
        <taxon>Bacteria</taxon>
        <taxon>Bacillati</taxon>
        <taxon>Actinomycetota</taxon>
        <taxon>Actinomycetes</taxon>
        <taxon>Micromonosporales</taxon>
        <taxon>Micromonosporaceae</taxon>
        <taxon>Dactylosporangium</taxon>
    </lineage>
</organism>
<feature type="compositionally biased region" description="Basic and acidic residues" evidence="7">
    <location>
        <begin position="415"/>
        <end position="430"/>
    </location>
</feature>
<dbReference type="PROSITE" id="PS50850">
    <property type="entry name" value="MFS"/>
    <property type="match status" value="1"/>
</dbReference>
<dbReference type="Proteomes" id="UP000660611">
    <property type="component" value="Unassembled WGS sequence"/>
</dbReference>
<feature type="transmembrane region" description="Helical" evidence="8">
    <location>
        <begin position="35"/>
        <end position="52"/>
    </location>
</feature>
<keyword evidence="2" id="KW-0813">Transport</keyword>
<feature type="transmembrane region" description="Helical" evidence="8">
    <location>
        <begin position="234"/>
        <end position="258"/>
    </location>
</feature>
<dbReference type="AlphaFoldDB" id="A0A919PFD5"/>
<dbReference type="RefSeq" id="WP_239135685.1">
    <property type="nucleotide sequence ID" value="NZ_BAAAVW010000002.1"/>
</dbReference>
<feature type="transmembrane region" description="Helical" evidence="8">
    <location>
        <begin position="59"/>
        <end position="81"/>
    </location>
</feature>
<comment type="caution">
    <text evidence="10">The sequence shown here is derived from an EMBL/GenBank/DDBJ whole genome shotgun (WGS) entry which is preliminary data.</text>
</comment>
<name>A0A919PFD5_9ACTN</name>
<evidence type="ECO:0000256" key="3">
    <source>
        <dbReference type="ARBA" id="ARBA00022475"/>
    </source>
</evidence>
<dbReference type="PANTHER" id="PTHR23513">
    <property type="entry name" value="INTEGRAL MEMBRANE EFFLUX PROTEIN-RELATED"/>
    <property type="match status" value="1"/>
</dbReference>
<keyword evidence="11" id="KW-1185">Reference proteome</keyword>
<feature type="transmembrane region" description="Helical" evidence="8">
    <location>
        <begin position="322"/>
        <end position="342"/>
    </location>
</feature>
<gene>
    <name evidence="10" type="ORF">Dsi01nite_009550</name>
</gene>
<evidence type="ECO:0000256" key="2">
    <source>
        <dbReference type="ARBA" id="ARBA00022448"/>
    </source>
</evidence>
<feature type="domain" description="Major facilitator superfamily (MFS) profile" evidence="9">
    <location>
        <begin position="231"/>
        <end position="453"/>
    </location>
</feature>
<dbReference type="SUPFAM" id="SSF103473">
    <property type="entry name" value="MFS general substrate transporter"/>
    <property type="match status" value="1"/>
</dbReference>
<reference evidence="10" key="1">
    <citation type="submission" date="2021-01" db="EMBL/GenBank/DDBJ databases">
        <title>Whole genome shotgun sequence of Dactylosporangium siamense NBRC 106093.</title>
        <authorList>
            <person name="Komaki H."/>
            <person name="Tamura T."/>
        </authorList>
    </citation>
    <scope>NUCLEOTIDE SEQUENCE</scope>
    <source>
        <strain evidence="10">NBRC 106093</strain>
    </source>
</reference>
<feature type="transmembrane region" description="Helical" evidence="8">
    <location>
        <begin position="173"/>
        <end position="201"/>
    </location>
</feature>
<feature type="region of interest" description="Disordered" evidence="7">
    <location>
        <begin position="415"/>
        <end position="453"/>
    </location>
</feature>